<evidence type="ECO:0000256" key="1">
    <source>
        <dbReference type="SAM" id="Phobius"/>
    </source>
</evidence>
<dbReference type="EMBL" id="KL142384">
    <property type="protein sequence ID" value="KDR73882.1"/>
    <property type="molecule type" value="Genomic_DNA"/>
</dbReference>
<sequence>MTIILVDDSNPNIQYGPGWVSTTSSLAQANLSYPMYGTLHETINPSELKFTFSGSSIFACAQVSEGTMPDSTVWTCYVDNVHIASSIIEAFPPICCSLGGLEAQVQHEIHILATGSQDRSVLFDYLTYETSTAVPTADLLFDARSPMFNFSEGWEREELRNLPSEPFGTTQVGANLTFDFYGSSVLWFGFYNKTLAGHNESTFSFAVDNDEPIDQFLEPVVAQGLTGSTQRQALFFRTFALPRGQHILKVVYNGRLDAIAGSKAIPLSLVNLVVQNGTANPNMSVTPSPTMLTTASTTLTTSPTISTTTTGNRNSNLAIVVGCSSAAVLVLLILGIFCTRRRMKKRKRASVGSIGTSSLEPFNHDSASAPAGTRQKSQRIFEEQERPIFEPAGVGAPPSDSVVVELPRLWASIISAAS</sequence>
<dbReference type="OrthoDB" id="3052647at2759"/>
<organism evidence="2 3">
    <name type="scientific">Galerina marginata (strain CBS 339.88)</name>
    <dbReference type="NCBI Taxonomy" id="685588"/>
    <lineage>
        <taxon>Eukaryota</taxon>
        <taxon>Fungi</taxon>
        <taxon>Dikarya</taxon>
        <taxon>Basidiomycota</taxon>
        <taxon>Agaricomycotina</taxon>
        <taxon>Agaricomycetes</taxon>
        <taxon>Agaricomycetidae</taxon>
        <taxon>Agaricales</taxon>
        <taxon>Agaricineae</taxon>
        <taxon>Strophariaceae</taxon>
        <taxon>Galerina</taxon>
    </lineage>
</organism>
<keyword evidence="1" id="KW-0472">Membrane</keyword>
<proteinExistence type="predicted"/>
<dbReference type="HOGENOM" id="CLU_729668_0_0_1"/>
<reference evidence="3" key="1">
    <citation type="journal article" date="2014" name="Proc. Natl. Acad. Sci. U.S.A.">
        <title>Extensive sampling of basidiomycete genomes demonstrates inadequacy of the white-rot/brown-rot paradigm for wood decay fungi.</title>
        <authorList>
            <person name="Riley R."/>
            <person name="Salamov A.A."/>
            <person name="Brown D.W."/>
            <person name="Nagy L.G."/>
            <person name="Floudas D."/>
            <person name="Held B.W."/>
            <person name="Levasseur A."/>
            <person name="Lombard V."/>
            <person name="Morin E."/>
            <person name="Otillar R."/>
            <person name="Lindquist E.A."/>
            <person name="Sun H."/>
            <person name="LaButti K.M."/>
            <person name="Schmutz J."/>
            <person name="Jabbour D."/>
            <person name="Luo H."/>
            <person name="Baker S.E."/>
            <person name="Pisabarro A.G."/>
            <person name="Walton J.D."/>
            <person name="Blanchette R.A."/>
            <person name="Henrissat B."/>
            <person name="Martin F."/>
            <person name="Cullen D."/>
            <person name="Hibbett D.S."/>
            <person name="Grigoriev I.V."/>
        </authorList>
    </citation>
    <scope>NUCLEOTIDE SEQUENCE [LARGE SCALE GENOMIC DNA]</scope>
    <source>
        <strain evidence="3">CBS 339.88</strain>
    </source>
</reference>
<keyword evidence="3" id="KW-1185">Reference proteome</keyword>
<evidence type="ECO:0000313" key="2">
    <source>
        <dbReference type="EMBL" id="KDR73882.1"/>
    </source>
</evidence>
<accession>A0A067SV00</accession>
<dbReference type="Gene3D" id="2.60.120.260">
    <property type="entry name" value="Galactose-binding domain-like"/>
    <property type="match status" value="1"/>
</dbReference>
<dbReference type="Proteomes" id="UP000027222">
    <property type="component" value="Unassembled WGS sequence"/>
</dbReference>
<feature type="transmembrane region" description="Helical" evidence="1">
    <location>
        <begin position="317"/>
        <end position="338"/>
    </location>
</feature>
<keyword evidence="1" id="KW-1133">Transmembrane helix</keyword>
<gene>
    <name evidence="2" type="ORF">GALMADRAFT_141654</name>
</gene>
<protein>
    <submittedName>
        <fullName evidence="2">Uncharacterized protein</fullName>
    </submittedName>
</protein>
<keyword evidence="1" id="KW-0812">Transmembrane</keyword>
<evidence type="ECO:0000313" key="3">
    <source>
        <dbReference type="Proteomes" id="UP000027222"/>
    </source>
</evidence>
<dbReference type="AlphaFoldDB" id="A0A067SV00"/>
<name>A0A067SV00_GALM3</name>